<evidence type="ECO:0000313" key="2">
    <source>
        <dbReference type="EMBL" id="VAV92875.1"/>
    </source>
</evidence>
<reference evidence="2" key="1">
    <citation type="submission" date="2018-06" db="EMBL/GenBank/DDBJ databases">
        <authorList>
            <person name="Zhirakovskaya E."/>
        </authorList>
    </citation>
    <scope>NUCLEOTIDE SEQUENCE</scope>
</reference>
<feature type="domain" description="Aminotransferase class V" evidence="1">
    <location>
        <begin position="25"/>
        <end position="217"/>
    </location>
</feature>
<gene>
    <name evidence="2" type="ORF">MNBD_ALPHA07-247</name>
</gene>
<dbReference type="EMBL" id="UOEG01000097">
    <property type="protein sequence ID" value="VAV92875.1"/>
    <property type="molecule type" value="Genomic_DNA"/>
</dbReference>
<dbReference type="InterPro" id="IPR015424">
    <property type="entry name" value="PyrdxlP-dep_Trfase"/>
</dbReference>
<dbReference type="AlphaFoldDB" id="A0A3B0SCX4"/>
<dbReference type="PANTHER" id="PTHR43586">
    <property type="entry name" value="CYSTEINE DESULFURASE"/>
    <property type="match status" value="1"/>
</dbReference>
<dbReference type="Pfam" id="PF00266">
    <property type="entry name" value="Aminotran_5"/>
    <property type="match status" value="1"/>
</dbReference>
<accession>A0A3B0SCX4</accession>
<dbReference type="InterPro" id="IPR000192">
    <property type="entry name" value="Aminotrans_V_dom"/>
</dbReference>
<protein>
    <recommendedName>
        <fullName evidence="1">Aminotransferase class V domain-containing protein</fullName>
    </recommendedName>
</protein>
<name>A0A3B0SCX4_9ZZZZ</name>
<dbReference type="InterPro" id="IPR015422">
    <property type="entry name" value="PyrdxlP-dep_Trfase_small"/>
</dbReference>
<evidence type="ECO:0000259" key="1">
    <source>
        <dbReference type="Pfam" id="PF00266"/>
    </source>
</evidence>
<organism evidence="2">
    <name type="scientific">hydrothermal vent metagenome</name>
    <dbReference type="NCBI Taxonomy" id="652676"/>
    <lineage>
        <taxon>unclassified sequences</taxon>
        <taxon>metagenomes</taxon>
        <taxon>ecological metagenomes</taxon>
    </lineage>
</organism>
<proteinExistence type="predicted"/>
<dbReference type="Gene3D" id="3.90.1150.10">
    <property type="entry name" value="Aspartate Aminotransferase, domain 1"/>
    <property type="match status" value="1"/>
</dbReference>
<dbReference type="InterPro" id="IPR015421">
    <property type="entry name" value="PyrdxlP-dep_Trfase_major"/>
</dbReference>
<sequence>MSYFNAASHGFPDQDVYAAMVDHLNGQAKPSGGGAQCDEVEKRLDARKAVASVLSADVDQLGFTSTTTTAWHAIISALDLAGKRVLVTEHEWGDFYRALSKRADVEIQVLPSLDFSNPDLSSWVPFIDEDVAAIFVPFVTSISGVRYPVEDIGLLPRPAGTKLIVDAAQALGQTDVNVTNLGCDAIVSTCRKWMRGPRQTALFWINDHWVENGRPIKAQALAPADQNSALIIGLGAAARCFLRHPKHQIEQTLRLQADGLRAWATANGIAVYGGQDSKSATVSLVLDQNRLTAVSDAFNRAEIVGKIVDIRVAEPLCHTPAGPSKVLRLSAHIYNTDSEIQRLTEVISSVL</sequence>
<dbReference type="PANTHER" id="PTHR43586:SF24">
    <property type="entry name" value="BLR4730 PROTEIN"/>
    <property type="match status" value="1"/>
</dbReference>
<dbReference type="Gene3D" id="3.40.640.10">
    <property type="entry name" value="Type I PLP-dependent aspartate aminotransferase-like (Major domain)"/>
    <property type="match status" value="1"/>
</dbReference>
<dbReference type="SUPFAM" id="SSF53383">
    <property type="entry name" value="PLP-dependent transferases"/>
    <property type="match status" value="1"/>
</dbReference>